<sequence>MLRAAQVPQRDLAGMQAGGEGQGGVVVAVCGEDRQGTGGGAPATLRAVEQGHQPVAAESGHEAATVVNRRYLGREAGAHHPEQPLRGPAGLRQRGKAAEIREQDAGVDRLGVAVTGGGASGEPLMQPWSQVPGGGALVIGTPQQSVDACTHDRRWARGGEDIVAAGGDGRADGGVSGIRGSDQDGGDAVRLVPAELAYQLK</sequence>
<protein>
    <submittedName>
        <fullName evidence="2">Uncharacterized protein</fullName>
    </submittedName>
</protein>
<proteinExistence type="predicted"/>
<reference evidence="2" key="1">
    <citation type="submission" date="2019-06" db="EMBL/GenBank/DDBJ databases">
        <authorList>
            <person name="Murdoch R.W."/>
            <person name="Fathepure B."/>
        </authorList>
    </citation>
    <scope>NUCLEOTIDE SEQUENCE</scope>
</reference>
<gene>
    <name evidence="2" type="ORF">KBTEX_01335</name>
</gene>
<evidence type="ECO:0000256" key="1">
    <source>
        <dbReference type="SAM" id="MobiDB-lite"/>
    </source>
</evidence>
<dbReference type="AlphaFoldDB" id="A0A5B8R8G8"/>
<feature type="region of interest" description="Disordered" evidence="1">
    <location>
        <begin position="76"/>
        <end position="100"/>
    </location>
</feature>
<organism evidence="2">
    <name type="scientific">uncultured organism</name>
    <dbReference type="NCBI Taxonomy" id="155900"/>
    <lineage>
        <taxon>unclassified sequences</taxon>
        <taxon>environmental samples</taxon>
    </lineage>
</organism>
<feature type="region of interest" description="Disordered" evidence="1">
    <location>
        <begin position="163"/>
        <end position="186"/>
    </location>
</feature>
<evidence type="ECO:0000313" key="2">
    <source>
        <dbReference type="EMBL" id="QEA05016.1"/>
    </source>
</evidence>
<accession>A0A5B8R8G8</accession>
<feature type="compositionally biased region" description="Gly residues" evidence="1">
    <location>
        <begin position="166"/>
        <end position="177"/>
    </location>
</feature>
<name>A0A5B8R8G8_9ZZZZ</name>
<dbReference type="EMBL" id="MN079093">
    <property type="protein sequence ID" value="QEA05016.1"/>
    <property type="molecule type" value="Genomic_DNA"/>
</dbReference>